<comment type="pathway">
    <text evidence="1">Cell wall biogenesis; cell wall polysaccharide biosynthesis.</text>
</comment>
<feature type="domain" description="Glycosyltransferase 2-like" evidence="5">
    <location>
        <begin position="9"/>
        <end position="160"/>
    </location>
</feature>
<organism evidence="6 7">
    <name type="scientific">Marinicrinis lubricantis</name>
    <dbReference type="NCBI Taxonomy" id="2086470"/>
    <lineage>
        <taxon>Bacteria</taxon>
        <taxon>Bacillati</taxon>
        <taxon>Bacillota</taxon>
        <taxon>Bacilli</taxon>
        <taxon>Bacillales</taxon>
        <taxon>Paenibacillaceae</taxon>
    </lineage>
</organism>
<keyword evidence="7" id="KW-1185">Reference proteome</keyword>
<accession>A0ABW1IKG5</accession>
<comment type="caution">
    <text evidence="6">The sequence shown here is derived from an EMBL/GenBank/DDBJ whole genome shotgun (WGS) entry which is preliminary data.</text>
</comment>
<sequence length="332" mass="38239">MKQAPSVCAVIVTFNRAELLIECIESLVNQSYPLDTIMIIDNASSIDTPHLMIKYRYITAYPDIESNIIWSTETEYQGIRISYTRLPENTGGAGGFHEGMRRAGDDSFDWVWLMDDDVIPDSDCLEKLLKSNLCLQQDVGVLMPARTTMNGELAAYEKVSLNYSNPVKPYSSESVMGLYRTVDELPESGLEIKTVAFEGPLIRKKIIDEIGLPEKDFFIIGDDTDYSIRISKAGYKLFIIPSARMVRKLVQPEVSEWGWKDYYYVRNMVILDRLHGNFWVRYFRSFLYFSWVMMKEILKYKKVTTKIRILYKGLRDGLFNRLGKTVQPGSKV</sequence>
<dbReference type="CDD" id="cd04185">
    <property type="entry name" value="GT_2_like_b"/>
    <property type="match status" value="1"/>
</dbReference>
<evidence type="ECO:0000259" key="5">
    <source>
        <dbReference type="Pfam" id="PF00535"/>
    </source>
</evidence>
<evidence type="ECO:0000313" key="6">
    <source>
        <dbReference type="EMBL" id="MFC5985551.1"/>
    </source>
</evidence>
<dbReference type="SUPFAM" id="SSF53448">
    <property type="entry name" value="Nucleotide-diphospho-sugar transferases"/>
    <property type="match status" value="1"/>
</dbReference>
<comment type="similarity">
    <text evidence="2">Belongs to the glycosyltransferase 2 family.</text>
</comment>
<evidence type="ECO:0000256" key="2">
    <source>
        <dbReference type="ARBA" id="ARBA00006739"/>
    </source>
</evidence>
<dbReference type="Pfam" id="PF00535">
    <property type="entry name" value="Glycos_transf_2"/>
    <property type="match status" value="1"/>
</dbReference>
<protein>
    <submittedName>
        <fullName evidence="6">Glycosyltransferase family 2 protein</fullName>
    </submittedName>
</protein>
<dbReference type="Gene3D" id="3.90.550.10">
    <property type="entry name" value="Spore Coat Polysaccharide Biosynthesis Protein SpsA, Chain A"/>
    <property type="match status" value="1"/>
</dbReference>
<evidence type="ECO:0000256" key="3">
    <source>
        <dbReference type="ARBA" id="ARBA00022676"/>
    </source>
</evidence>
<evidence type="ECO:0000313" key="7">
    <source>
        <dbReference type="Proteomes" id="UP001596250"/>
    </source>
</evidence>
<dbReference type="InterPro" id="IPR001173">
    <property type="entry name" value="Glyco_trans_2-like"/>
</dbReference>
<evidence type="ECO:0000256" key="4">
    <source>
        <dbReference type="ARBA" id="ARBA00022679"/>
    </source>
</evidence>
<dbReference type="InterPro" id="IPR029044">
    <property type="entry name" value="Nucleotide-diphossugar_trans"/>
</dbReference>
<keyword evidence="3" id="KW-0328">Glycosyltransferase</keyword>
<dbReference type="PANTHER" id="PTHR43179">
    <property type="entry name" value="RHAMNOSYLTRANSFERASE WBBL"/>
    <property type="match status" value="1"/>
</dbReference>
<gene>
    <name evidence="6" type="ORF">ACFPXP_03750</name>
</gene>
<name>A0ABW1IKG5_9BACL</name>
<dbReference type="PANTHER" id="PTHR43179:SF12">
    <property type="entry name" value="GALACTOFURANOSYLTRANSFERASE GLFT2"/>
    <property type="match status" value="1"/>
</dbReference>
<reference evidence="7" key="1">
    <citation type="journal article" date="2019" name="Int. J. Syst. Evol. Microbiol.">
        <title>The Global Catalogue of Microorganisms (GCM) 10K type strain sequencing project: providing services to taxonomists for standard genome sequencing and annotation.</title>
        <authorList>
            <consortium name="The Broad Institute Genomics Platform"/>
            <consortium name="The Broad Institute Genome Sequencing Center for Infectious Disease"/>
            <person name="Wu L."/>
            <person name="Ma J."/>
        </authorList>
    </citation>
    <scope>NUCLEOTIDE SEQUENCE [LARGE SCALE GENOMIC DNA]</scope>
    <source>
        <strain evidence="7">CCM 8749</strain>
    </source>
</reference>
<dbReference type="EMBL" id="JBHSQV010000027">
    <property type="protein sequence ID" value="MFC5985551.1"/>
    <property type="molecule type" value="Genomic_DNA"/>
</dbReference>
<keyword evidence="4" id="KW-0808">Transferase</keyword>
<dbReference type="Proteomes" id="UP001596250">
    <property type="component" value="Unassembled WGS sequence"/>
</dbReference>
<evidence type="ECO:0000256" key="1">
    <source>
        <dbReference type="ARBA" id="ARBA00004776"/>
    </source>
</evidence>
<proteinExistence type="inferred from homology"/>
<dbReference type="RefSeq" id="WP_379892496.1">
    <property type="nucleotide sequence ID" value="NZ_CBCSCT010000009.1"/>
</dbReference>